<gene>
    <name evidence="2" type="ORF">I7822_05980</name>
</gene>
<name>A0ABS3MYV8_9BACI</name>
<protein>
    <submittedName>
        <fullName evidence="2">Effector binding domain-containing protein</fullName>
    </submittedName>
</protein>
<keyword evidence="3" id="KW-1185">Reference proteome</keyword>
<dbReference type="RefSeq" id="WP_207976030.1">
    <property type="nucleotide sequence ID" value="NZ_JAGDEL010000003.1"/>
</dbReference>
<evidence type="ECO:0000259" key="1">
    <source>
        <dbReference type="Pfam" id="PF14526"/>
    </source>
</evidence>
<sequence>METKSKIPNMHPVIIEHNDMKLVGIPCIGLKNMSNKYHNAKESLFLSTKYLPQVLNHRIHYGMWVNSEIQKNPERHVYILCVEVSTFDGIPDWYVKLTVPAQKCVVVANETGDFNAASNAVDEYVKENHFNVSSEGRDYIVCERYSYDGEGFARYSLPIV</sequence>
<dbReference type="Pfam" id="PF14526">
    <property type="entry name" value="Cass2"/>
    <property type="match status" value="1"/>
</dbReference>
<comment type="caution">
    <text evidence="2">The sequence shown here is derived from an EMBL/GenBank/DDBJ whole genome shotgun (WGS) entry which is preliminary data.</text>
</comment>
<organism evidence="2 3">
    <name type="scientific">Metabacillus bambusae</name>
    <dbReference type="NCBI Taxonomy" id="2795218"/>
    <lineage>
        <taxon>Bacteria</taxon>
        <taxon>Bacillati</taxon>
        <taxon>Bacillota</taxon>
        <taxon>Bacilli</taxon>
        <taxon>Bacillales</taxon>
        <taxon>Bacillaceae</taxon>
        <taxon>Metabacillus</taxon>
    </lineage>
</organism>
<dbReference type="InterPro" id="IPR029441">
    <property type="entry name" value="Cass2"/>
</dbReference>
<evidence type="ECO:0000313" key="2">
    <source>
        <dbReference type="EMBL" id="MBO1511222.1"/>
    </source>
</evidence>
<reference evidence="2 3" key="1">
    <citation type="submission" date="2021-03" db="EMBL/GenBank/DDBJ databases">
        <title>Whole genome sequence of Metabacillus bambusae BG109.</title>
        <authorList>
            <person name="Jeong J.W."/>
        </authorList>
    </citation>
    <scope>NUCLEOTIDE SEQUENCE [LARGE SCALE GENOMIC DNA]</scope>
    <source>
        <strain evidence="2 3">BG109</strain>
    </source>
</reference>
<accession>A0ABS3MYV8</accession>
<feature type="domain" description="Integron-associated effector binding protein" evidence="1">
    <location>
        <begin position="14"/>
        <end position="123"/>
    </location>
</feature>
<proteinExistence type="predicted"/>
<dbReference type="Proteomes" id="UP000663981">
    <property type="component" value="Unassembled WGS sequence"/>
</dbReference>
<dbReference type="InterPro" id="IPR011256">
    <property type="entry name" value="Reg_factor_effector_dom_sf"/>
</dbReference>
<dbReference type="Gene3D" id="3.20.80.10">
    <property type="entry name" value="Regulatory factor, effector binding domain"/>
    <property type="match status" value="1"/>
</dbReference>
<evidence type="ECO:0000313" key="3">
    <source>
        <dbReference type="Proteomes" id="UP000663981"/>
    </source>
</evidence>
<dbReference type="EMBL" id="JAGDEL010000003">
    <property type="protein sequence ID" value="MBO1511222.1"/>
    <property type="molecule type" value="Genomic_DNA"/>
</dbReference>